<evidence type="ECO:0000313" key="9">
    <source>
        <dbReference type="EMBL" id="OSI18372.1"/>
    </source>
</evidence>
<dbReference type="EMBL" id="MTAB01000026">
    <property type="protein sequence ID" value="OSI18372.1"/>
    <property type="molecule type" value="Genomic_DNA"/>
</dbReference>
<dbReference type="Gene3D" id="3.40.50.150">
    <property type="entry name" value="Vaccinia Virus protein VP39"/>
    <property type="match status" value="1"/>
</dbReference>
<reference evidence="10" key="1">
    <citation type="submission" date="2017-01" db="EMBL/GenBank/DDBJ databases">
        <authorList>
            <person name="Mah S.A."/>
            <person name="Swanson W.J."/>
            <person name="Moy G.W."/>
            <person name="Vacquier V.D."/>
        </authorList>
    </citation>
    <scope>NUCLEOTIDE SEQUENCE [LARGE SCALE GENOMIC DNA]</scope>
    <source>
        <strain evidence="10">124861</strain>
    </source>
</reference>
<dbReference type="AlphaFoldDB" id="A0A1X3DF67"/>
<evidence type="ECO:0000256" key="3">
    <source>
        <dbReference type="ARBA" id="ARBA00022603"/>
    </source>
</evidence>
<dbReference type="PRINTS" id="PR00507">
    <property type="entry name" value="N12N6MTFRASE"/>
</dbReference>
<evidence type="ECO:0000256" key="2">
    <source>
        <dbReference type="ARBA" id="ARBA00011900"/>
    </source>
</evidence>
<comment type="catalytic activity">
    <reaction evidence="7">
        <text>a 2'-deoxyadenosine in DNA + S-adenosyl-L-methionine = an N(6)-methyl-2'-deoxyadenosine in DNA + S-adenosyl-L-homocysteine + H(+)</text>
        <dbReference type="Rhea" id="RHEA:15197"/>
        <dbReference type="Rhea" id="RHEA-COMP:12418"/>
        <dbReference type="Rhea" id="RHEA-COMP:12419"/>
        <dbReference type="ChEBI" id="CHEBI:15378"/>
        <dbReference type="ChEBI" id="CHEBI:57856"/>
        <dbReference type="ChEBI" id="CHEBI:59789"/>
        <dbReference type="ChEBI" id="CHEBI:90615"/>
        <dbReference type="ChEBI" id="CHEBI:90616"/>
        <dbReference type="EC" id="2.1.1.72"/>
    </reaction>
</comment>
<keyword evidence="5" id="KW-0949">S-adenosyl-L-methionine</keyword>
<dbReference type="EC" id="2.1.1.72" evidence="2"/>
<comment type="similarity">
    <text evidence="1">Belongs to the N(4)/N(6)-methyltransferase family.</text>
</comment>
<protein>
    <recommendedName>
        <fullName evidence="2">site-specific DNA-methyltransferase (adenine-specific)</fullName>
        <ecNumber evidence="2">2.1.1.72</ecNumber>
    </recommendedName>
</protein>
<dbReference type="OrthoDB" id="9784823at2"/>
<dbReference type="InterPro" id="IPR029063">
    <property type="entry name" value="SAM-dependent_MTases_sf"/>
</dbReference>
<keyword evidence="3" id="KW-0489">Methyltransferase</keyword>
<evidence type="ECO:0000259" key="8">
    <source>
        <dbReference type="Pfam" id="PF02384"/>
    </source>
</evidence>
<dbReference type="GO" id="GO:0009307">
    <property type="term" value="P:DNA restriction-modification system"/>
    <property type="evidence" value="ECO:0007669"/>
    <property type="project" value="UniProtKB-KW"/>
</dbReference>
<dbReference type="GO" id="GO:0009007">
    <property type="term" value="F:site-specific DNA-methyltransferase (adenine-specific) activity"/>
    <property type="evidence" value="ECO:0007669"/>
    <property type="project" value="UniProtKB-EC"/>
</dbReference>
<evidence type="ECO:0000256" key="7">
    <source>
        <dbReference type="ARBA" id="ARBA00047942"/>
    </source>
</evidence>
<keyword evidence="6" id="KW-0680">Restriction system</keyword>
<dbReference type="InterPro" id="IPR003356">
    <property type="entry name" value="DNA_methylase_A-5"/>
</dbReference>
<dbReference type="GO" id="GO:0003677">
    <property type="term" value="F:DNA binding"/>
    <property type="evidence" value="ECO:0007669"/>
    <property type="project" value="InterPro"/>
</dbReference>
<sequence length="260" mass="29237">MADINKEIVRLFQSFGAAYRVADLFRDFVEVAAIVLINQYAFDDRWVQRENRYHEIRKQYSESDFKRFAEILGLLIVETHSHREQGLFADILGCLYMDLGLGNPNSGQYFTPYNISKLMAAIVNQDLAEKLKTDPFVSVLEPTCGSGANVIAFAENVCSLGYTPAQHMAAIGIDIDALCVWICFIQCQLYRIPAKIVHGNSLTNEFWAAWCTADWILGGFGQAMADRISADKKGAAESTENPITVIPQRMFTLEEQLVLF</sequence>
<dbReference type="InterPro" id="IPR051537">
    <property type="entry name" value="DNA_Adenine_Mtase"/>
</dbReference>
<name>A0A1X3DF67_9NEIS</name>
<dbReference type="GO" id="GO:0032259">
    <property type="term" value="P:methylation"/>
    <property type="evidence" value="ECO:0007669"/>
    <property type="project" value="UniProtKB-KW"/>
</dbReference>
<dbReference type="PANTHER" id="PTHR42933:SF3">
    <property type="entry name" value="TYPE I RESTRICTION ENZYME MJAVIII METHYLASE SUBUNIT"/>
    <property type="match status" value="1"/>
</dbReference>
<gene>
    <name evidence="9" type="ORF">BV912_09845</name>
</gene>
<evidence type="ECO:0000256" key="4">
    <source>
        <dbReference type="ARBA" id="ARBA00022679"/>
    </source>
</evidence>
<proteinExistence type="inferred from homology"/>
<dbReference type="GO" id="GO:0008170">
    <property type="term" value="F:N-methyltransferase activity"/>
    <property type="evidence" value="ECO:0007669"/>
    <property type="project" value="InterPro"/>
</dbReference>
<organism evidence="9 10">
    <name type="scientific">Neisseria dumasiana</name>
    <dbReference type="NCBI Taxonomy" id="1931275"/>
    <lineage>
        <taxon>Bacteria</taxon>
        <taxon>Pseudomonadati</taxon>
        <taxon>Pseudomonadota</taxon>
        <taxon>Betaproteobacteria</taxon>
        <taxon>Neisseriales</taxon>
        <taxon>Neisseriaceae</taxon>
        <taxon>Neisseria</taxon>
    </lineage>
</organism>
<keyword evidence="4" id="KW-0808">Transferase</keyword>
<evidence type="ECO:0000256" key="5">
    <source>
        <dbReference type="ARBA" id="ARBA00022691"/>
    </source>
</evidence>
<dbReference type="Pfam" id="PF02384">
    <property type="entry name" value="N6_Mtase"/>
    <property type="match status" value="1"/>
</dbReference>
<evidence type="ECO:0000256" key="1">
    <source>
        <dbReference type="ARBA" id="ARBA00006594"/>
    </source>
</evidence>
<accession>A0A1X3DF67</accession>
<comment type="caution">
    <text evidence="9">The sequence shown here is derived from an EMBL/GenBank/DDBJ whole genome shotgun (WGS) entry which is preliminary data.</text>
</comment>
<evidence type="ECO:0000256" key="6">
    <source>
        <dbReference type="ARBA" id="ARBA00022747"/>
    </source>
</evidence>
<evidence type="ECO:0000313" key="10">
    <source>
        <dbReference type="Proteomes" id="UP000193303"/>
    </source>
</evidence>
<dbReference type="Proteomes" id="UP000193303">
    <property type="component" value="Unassembled WGS sequence"/>
</dbReference>
<dbReference type="RefSeq" id="WP_085360201.1">
    <property type="nucleotide sequence ID" value="NZ_MTAB01000026.1"/>
</dbReference>
<feature type="domain" description="DNA methylase adenine-specific" evidence="8">
    <location>
        <begin position="105"/>
        <end position="216"/>
    </location>
</feature>
<dbReference type="SUPFAM" id="SSF53335">
    <property type="entry name" value="S-adenosyl-L-methionine-dependent methyltransferases"/>
    <property type="match status" value="1"/>
</dbReference>
<dbReference type="PANTHER" id="PTHR42933">
    <property type="entry name" value="SLR6095 PROTEIN"/>
    <property type="match status" value="1"/>
</dbReference>